<evidence type="ECO:0000313" key="1">
    <source>
        <dbReference type="EMBL" id="RZC26105.1"/>
    </source>
</evidence>
<gene>
    <name evidence="1" type="ORF">D0Y65_004680</name>
</gene>
<reference evidence="1 2" key="1">
    <citation type="submission" date="2018-09" db="EMBL/GenBank/DDBJ databases">
        <title>A high-quality reference genome of wild soybean provides a powerful tool to mine soybean genomes.</title>
        <authorList>
            <person name="Xie M."/>
            <person name="Chung C.Y.L."/>
            <person name="Li M.-W."/>
            <person name="Wong F.-L."/>
            <person name="Chan T.-F."/>
            <person name="Lam H.-M."/>
        </authorList>
    </citation>
    <scope>NUCLEOTIDE SEQUENCE [LARGE SCALE GENOMIC DNA]</scope>
    <source>
        <strain evidence="2">cv. W05</strain>
        <tissue evidence="1">Hypocotyl of etiolated seedlings</tissue>
    </source>
</reference>
<evidence type="ECO:0000313" key="2">
    <source>
        <dbReference type="Proteomes" id="UP000289340"/>
    </source>
</evidence>
<accession>A0A445LSC5</accession>
<protein>
    <submittedName>
        <fullName evidence="1">Uncharacterized protein</fullName>
    </submittedName>
</protein>
<comment type="caution">
    <text evidence="1">The sequence shown here is derived from an EMBL/GenBank/DDBJ whole genome shotgun (WGS) entry which is preliminary data.</text>
</comment>
<sequence length="62" mass="7144">MKNSKYTLTIKQDSSKLYMRLTKINHSKRCEVCGHCLKCELKILAMLLKSMLFSNIGTSFVD</sequence>
<keyword evidence="2" id="KW-1185">Reference proteome</keyword>
<dbReference type="EMBL" id="QZWG01000002">
    <property type="protein sequence ID" value="RZC26105.1"/>
    <property type="molecule type" value="Genomic_DNA"/>
</dbReference>
<proteinExistence type="predicted"/>
<name>A0A445LSC5_GLYSO</name>
<dbReference type="Proteomes" id="UP000289340">
    <property type="component" value="Chromosome 2"/>
</dbReference>
<organism evidence="1 2">
    <name type="scientific">Glycine soja</name>
    <name type="common">Wild soybean</name>
    <dbReference type="NCBI Taxonomy" id="3848"/>
    <lineage>
        <taxon>Eukaryota</taxon>
        <taxon>Viridiplantae</taxon>
        <taxon>Streptophyta</taxon>
        <taxon>Embryophyta</taxon>
        <taxon>Tracheophyta</taxon>
        <taxon>Spermatophyta</taxon>
        <taxon>Magnoliopsida</taxon>
        <taxon>eudicotyledons</taxon>
        <taxon>Gunneridae</taxon>
        <taxon>Pentapetalae</taxon>
        <taxon>rosids</taxon>
        <taxon>fabids</taxon>
        <taxon>Fabales</taxon>
        <taxon>Fabaceae</taxon>
        <taxon>Papilionoideae</taxon>
        <taxon>50 kb inversion clade</taxon>
        <taxon>NPAAA clade</taxon>
        <taxon>indigoferoid/millettioid clade</taxon>
        <taxon>Phaseoleae</taxon>
        <taxon>Glycine</taxon>
        <taxon>Glycine subgen. Soja</taxon>
    </lineage>
</organism>
<dbReference type="AlphaFoldDB" id="A0A445LSC5"/>